<dbReference type="InterPro" id="IPR052354">
    <property type="entry name" value="Cell_Wall_Dynamics_Protein"/>
</dbReference>
<dbReference type="Proteomes" id="UP000471120">
    <property type="component" value="Unassembled WGS sequence"/>
</dbReference>
<feature type="domain" description="Glycoside hydrolase family 19 catalytic" evidence="2">
    <location>
        <begin position="144"/>
        <end position="200"/>
    </location>
</feature>
<dbReference type="GO" id="GO:0006032">
    <property type="term" value="P:chitin catabolic process"/>
    <property type="evidence" value="ECO:0007669"/>
    <property type="project" value="InterPro"/>
</dbReference>
<feature type="compositionally biased region" description="Low complexity" evidence="1">
    <location>
        <begin position="20"/>
        <end position="48"/>
    </location>
</feature>
<accession>A0A6P2CMV5</accession>
<dbReference type="PANTHER" id="PTHR34408">
    <property type="entry name" value="FAMILY PROTEIN, PUTATIVE-RELATED"/>
    <property type="match status" value="1"/>
</dbReference>
<dbReference type="GO" id="GO:0016998">
    <property type="term" value="P:cell wall macromolecule catabolic process"/>
    <property type="evidence" value="ECO:0007669"/>
    <property type="project" value="InterPro"/>
</dbReference>
<comment type="caution">
    <text evidence="3">The sequence shown here is derived from an EMBL/GenBank/DDBJ whole genome shotgun (WGS) entry which is preliminary data.</text>
</comment>
<evidence type="ECO:0000259" key="2">
    <source>
        <dbReference type="Pfam" id="PF00182"/>
    </source>
</evidence>
<proteinExistence type="predicted"/>
<evidence type="ECO:0000313" key="3">
    <source>
        <dbReference type="EMBL" id="TXG92486.1"/>
    </source>
</evidence>
<dbReference type="Gene3D" id="1.10.530.10">
    <property type="match status" value="1"/>
</dbReference>
<evidence type="ECO:0000313" key="4">
    <source>
        <dbReference type="Proteomes" id="UP000471120"/>
    </source>
</evidence>
<reference evidence="3 4" key="1">
    <citation type="submission" date="2018-07" db="EMBL/GenBank/DDBJ databases">
        <title>Genome sequence of Rhodococcus rhodnii ATCC 35071 from Rhodnius prolixus.</title>
        <authorList>
            <person name="Patel V."/>
            <person name="Vogel K.J."/>
        </authorList>
    </citation>
    <scope>NUCLEOTIDE SEQUENCE [LARGE SCALE GENOMIC DNA]</scope>
    <source>
        <strain evidence="3 4">ATCC 35071</strain>
    </source>
</reference>
<dbReference type="InterPro" id="IPR000726">
    <property type="entry name" value="Glyco_hydro_19_cat"/>
</dbReference>
<protein>
    <recommendedName>
        <fullName evidence="2">Glycoside hydrolase family 19 catalytic domain-containing protein</fullName>
    </recommendedName>
</protein>
<name>A0A6P2CMV5_9NOCA</name>
<dbReference type="InterPro" id="IPR023346">
    <property type="entry name" value="Lysozyme-like_dom_sf"/>
</dbReference>
<feature type="region of interest" description="Disordered" evidence="1">
    <location>
        <begin position="1"/>
        <end position="64"/>
    </location>
</feature>
<gene>
    <name evidence="3" type="ORF">DW322_06755</name>
</gene>
<feature type="compositionally biased region" description="Pro residues" evidence="1">
    <location>
        <begin position="49"/>
        <end position="64"/>
    </location>
</feature>
<dbReference type="AlphaFoldDB" id="A0A6P2CMV5"/>
<dbReference type="Pfam" id="PF00182">
    <property type="entry name" value="Glyco_hydro_19"/>
    <property type="match status" value="1"/>
</dbReference>
<dbReference type="SUPFAM" id="SSF53955">
    <property type="entry name" value="Lysozyme-like"/>
    <property type="match status" value="1"/>
</dbReference>
<dbReference type="PANTHER" id="PTHR34408:SF1">
    <property type="entry name" value="GLYCOSYL HYDROLASE FAMILY 19 DOMAIN-CONTAINING PROTEIN HI_1415"/>
    <property type="match status" value="1"/>
</dbReference>
<dbReference type="GO" id="GO:0004568">
    <property type="term" value="F:chitinase activity"/>
    <property type="evidence" value="ECO:0007669"/>
    <property type="project" value="InterPro"/>
</dbReference>
<sequence length="242" mass="25422">MLSSLDLPVDAEGATTTSDAPAAEGAAPAEQVAAAPQASPAPEAAAVPQPAPAPAAEPAPAPAPAPQLLTVEQLTAIVPFIPHENAVAYIEPLNRALAKAQIDNPFRIAAFISQLVVESDSFRTFEEYASGAAYEGRADLGNTQAGDGQRYKGRGAIQVTGRHNYQQVSDYTGIDFVAHPELMASTEHAFETAAWYWQSRNLNATADGSNIESVSRLVNGGTHGLIERIASFQRGLSVLLPH</sequence>
<organism evidence="3 4">
    <name type="scientific">Rhodococcus rhodnii</name>
    <dbReference type="NCBI Taxonomy" id="38312"/>
    <lineage>
        <taxon>Bacteria</taxon>
        <taxon>Bacillati</taxon>
        <taxon>Actinomycetota</taxon>
        <taxon>Actinomycetes</taxon>
        <taxon>Mycobacteriales</taxon>
        <taxon>Nocardiaceae</taxon>
        <taxon>Rhodococcus</taxon>
    </lineage>
</organism>
<evidence type="ECO:0000256" key="1">
    <source>
        <dbReference type="SAM" id="MobiDB-lite"/>
    </source>
</evidence>
<dbReference type="EMBL" id="QRCM01000001">
    <property type="protein sequence ID" value="TXG92486.1"/>
    <property type="molecule type" value="Genomic_DNA"/>
</dbReference>